<protein>
    <submittedName>
        <fullName evidence="2">Uncharacterized protein</fullName>
    </submittedName>
</protein>
<dbReference type="PANTHER" id="PTHR35587">
    <property type="entry name" value="EXPRESSED PROTEIN"/>
    <property type="match status" value="1"/>
</dbReference>
<organism evidence="2 3">
    <name type="scientific">Piloderma croceum (strain F 1598)</name>
    <dbReference type="NCBI Taxonomy" id="765440"/>
    <lineage>
        <taxon>Eukaryota</taxon>
        <taxon>Fungi</taxon>
        <taxon>Dikarya</taxon>
        <taxon>Basidiomycota</taxon>
        <taxon>Agaricomycotina</taxon>
        <taxon>Agaricomycetes</taxon>
        <taxon>Agaricomycetidae</taxon>
        <taxon>Atheliales</taxon>
        <taxon>Atheliaceae</taxon>
        <taxon>Piloderma</taxon>
    </lineage>
</organism>
<feature type="compositionally biased region" description="Polar residues" evidence="1">
    <location>
        <begin position="25"/>
        <end position="54"/>
    </location>
</feature>
<evidence type="ECO:0000256" key="1">
    <source>
        <dbReference type="SAM" id="MobiDB-lite"/>
    </source>
</evidence>
<dbReference type="STRING" id="765440.A0A0C3F6A3"/>
<accession>A0A0C3F6A3</accession>
<sequence length="153" mass="17279">MFLNKERRRQTVATPCHLKARQRQTPHTYTQLNMSQTNSRSPSVASERASSQSPRRNRKGRPRELSTESDRPVWLRTEKTASGLNPVEENARDVAQKARAALTKLREAPPAGQGGGEEAEEDKILKLRLDLNLDVYVKLKAKIHGDVTLQLLE</sequence>
<gene>
    <name evidence="2" type="ORF">PILCRDRAFT_827102</name>
</gene>
<dbReference type="PANTHER" id="PTHR35587:SF4">
    <property type="match status" value="1"/>
</dbReference>
<feature type="region of interest" description="Disordered" evidence="1">
    <location>
        <begin position="1"/>
        <end position="120"/>
    </location>
</feature>
<dbReference type="OrthoDB" id="2873061at2759"/>
<reference evidence="2 3" key="1">
    <citation type="submission" date="2014-04" db="EMBL/GenBank/DDBJ databases">
        <authorList>
            <consortium name="DOE Joint Genome Institute"/>
            <person name="Kuo A."/>
            <person name="Tarkka M."/>
            <person name="Buscot F."/>
            <person name="Kohler A."/>
            <person name="Nagy L.G."/>
            <person name="Floudas D."/>
            <person name="Copeland A."/>
            <person name="Barry K.W."/>
            <person name="Cichocki N."/>
            <person name="Veneault-Fourrey C."/>
            <person name="LaButti K."/>
            <person name="Lindquist E.A."/>
            <person name="Lipzen A."/>
            <person name="Lundell T."/>
            <person name="Morin E."/>
            <person name="Murat C."/>
            <person name="Sun H."/>
            <person name="Tunlid A."/>
            <person name="Henrissat B."/>
            <person name="Grigoriev I.V."/>
            <person name="Hibbett D.S."/>
            <person name="Martin F."/>
            <person name="Nordberg H.P."/>
            <person name="Cantor M.N."/>
            <person name="Hua S.X."/>
        </authorList>
    </citation>
    <scope>NUCLEOTIDE SEQUENCE [LARGE SCALE GENOMIC DNA]</scope>
    <source>
        <strain evidence="2 3">F 1598</strain>
    </source>
</reference>
<dbReference type="AlphaFoldDB" id="A0A0C3F6A3"/>
<reference evidence="3" key="2">
    <citation type="submission" date="2015-01" db="EMBL/GenBank/DDBJ databases">
        <title>Evolutionary Origins and Diversification of the Mycorrhizal Mutualists.</title>
        <authorList>
            <consortium name="DOE Joint Genome Institute"/>
            <consortium name="Mycorrhizal Genomics Consortium"/>
            <person name="Kohler A."/>
            <person name="Kuo A."/>
            <person name="Nagy L.G."/>
            <person name="Floudas D."/>
            <person name="Copeland A."/>
            <person name="Barry K.W."/>
            <person name="Cichocki N."/>
            <person name="Veneault-Fourrey C."/>
            <person name="LaButti K."/>
            <person name="Lindquist E.A."/>
            <person name="Lipzen A."/>
            <person name="Lundell T."/>
            <person name="Morin E."/>
            <person name="Murat C."/>
            <person name="Riley R."/>
            <person name="Ohm R."/>
            <person name="Sun H."/>
            <person name="Tunlid A."/>
            <person name="Henrissat B."/>
            <person name="Grigoriev I.V."/>
            <person name="Hibbett D.S."/>
            <person name="Martin F."/>
        </authorList>
    </citation>
    <scope>NUCLEOTIDE SEQUENCE [LARGE SCALE GENOMIC DNA]</scope>
    <source>
        <strain evidence="3">F 1598</strain>
    </source>
</reference>
<evidence type="ECO:0000313" key="2">
    <source>
        <dbReference type="EMBL" id="KIM75549.1"/>
    </source>
</evidence>
<name>A0A0C3F6A3_PILCF</name>
<dbReference type="HOGENOM" id="CLU_1714001_0_0_1"/>
<dbReference type="Proteomes" id="UP000054166">
    <property type="component" value="Unassembled WGS sequence"/>
</dbReference>
<feature type="compositionally biased region" description="Basic and acidic residues" evidence="1">
    <location>
        <begin position="62"/>
        <end position="79"/>
    </location>
</feature>
<dbReference type="EMBL" id="KN833045">
    <property type="protein sequence ID" value="KIM75549.1"/>
    <property type="molecule type" value="Genomic_DNA"/>
</dbReference>
<keyword evidence="3" id="KW-1185">Reference proteome</keyword>
<feature type="compositionally biased region" description="Basic residues" evidence="1">
    <location>
        <begin position="1"/>
        <end position="10"/>
    </location>
</feature>
<dbReference type="InParanoid" id="A0A0C3F6A3"/>
<proteinExistence type="predicted"/>
<evidence type="ECO:0000313" key="3">
    <source>
        <dbReference type="Proteomes" id="UP000054166"/>
    </source>
</evidence>